<gene>
    <name evidence="2" type="ORF">EDM22_10565</name>
</gene>
<dbReference type="EMBL" id="RHHB01000018">
    <property type="protein sequence ID" value="RNB48779.1"/>
    <property type="molecule type" value="Genomic_DNA"/>
</dbReference>
<proteinExistence type="predicted"/>
<feature type="transmembrane region" description="Helical" evidence="1">
    <location>
        <begin position="122"/>
        <end position="139"/>
    </location>
</feature>
<feature type="transmembrane region" description="Helical" evidence="1">
    <location>
        <begin position="183"/>
        <end position="206"/>
    </location>
</feature>
<feature type="transmembrane region" description="Helical" evidence="1">
    <location>
        <begin position="84"/>
        <end position="110"/>
    </location>
</feature>
<reference evidence="2 3" key="1">
    <citation type="submission" date="2018-10" db="EMBL/GenBank/DDBJ databases">
        <title>Isolation, diversity and antibacterial activity of antinobacteria from the wheat rhizosphere soil.</title>
        <authorList>
            <person name="Sun T."/>
        </authorList>
    </citation>
    <scope>NUCLEOTIDE SEQUENCE [LARGE SCALE GENOMIC DNA]</scope>
    <source>
        <strain evidence="2 3">SJ-23</strain>
    </source>
</reference>
<feature type="transmembrane region" description="Helical" evidence="1">
    <location>
        <begin position="159"/>
        <end position="177"/>
    </location>
</feature>
<keyword evidence="1" id="KW-0812">Transmembrane</keyword>
<feature type="transmembrane region" description="Helical" evidence="1">
    <location>
        <begin position="43"/>
        <end position="64"/>
    </location>
</feature>
<comment type="caution">
    <text evidence="2">The sequence shown here is derived from an EMBL/GenBank/DDBJ whole genome shotgun (WGS) entry which is preliminary data.</text>
</comment>
<evidence type="ECO:0000313" key="2">
    <source>
        <dbReference type="EMBL" id="RNB48779.1"/>
    </source>
</evidence>
<keyword evidence="1" id="KW-0472">Membrane</keyword>
<dbReference type="RefSeq" id="WP_122937016.1">
    <property type="nucleotide sequence ID" value="NZ_JBHSNT010000061.1"/>
</dbReference>
<name>A0A3M8ABY8_9MICO</name>
<feature type="transmembrane region" description="Helical" evidence="1">
    <location>
        <begin position="18"/>
        <end position="37"/>
    </location>
</feature>
<evidence type="ECO:0000313" key="3">
    <source>
        <dbReference type="Proteomes" id="UP000275048"/>
    </source>
</evidence>
<evidence type="ECO:0000256" key="1">
    <source>
        <dbReference type="SAM" id="Phobius"/>
    </source>
</evidence>
<keyword evidence="3" id="KW-1185">Reference proteome</keyword>
<dbReference type="AlphaFoldDB" id="A0A3M8ABY8"/>
<organism evidence="2 3">
    <name type="scientific">Agromyces tardus</name>
    <dbReference type="NCBI Taxonomy" id="2583849"/>
    <lineage>
        <taxon>Bacteria</taxon>
        <taxon>Bacillati</taxon>
        <taxon>Actinomycetota</taxon>
        <taxon>Actinomycetes</taxon>
        <taxon>Micrococcales</taxon>
        <taxon>Microbacteriaceae</taxon>
        <taxon>Agromyces</taxon>
    </lineage>
</organism>
<accession>A0A3M8ABY8</accession>
<dbReference type="Proteomes" id="UP000275048">
    <property type="component" value="Unassembled WGS sequence"/>
</dbReference>
<dbReference type="OrthoDB" id="244933at2"/>
<sequence length="228" mass="23899">MTTTAGRTGRRRRLRREAWGFAVGSVLFALGAIPFYAEWAGAVGVGVTFFAGSIFFTAAGFIQLSLSGRRPPRTGTNPADRADWWAAAIQFAGTLFFNVSTFVALLAAIADPTRLGAGWRPDAWGSLAFLVSSALAVVATKDRGELWDTDARTWHGTWLNLLGSIAFGVSAIGAYVVPETGTLVSMFWANLGTLIGALCFLVAALLSRRAIDADPDAAAGPASAPTAG</sequence>
<keyword evidence="1" id="KW-1133">Transmembrane helix</keyword>
<evidence type="ECO:0008006" key="4">
    <source>
        <dbReference type="Google" id="ProtNLM"/>
    </source>
</evidence>
<protein>
    <recommendedName>
        <fullName evidence="4">YrhK domain-containing protein</fullName>
    </recommendedName>
</protein>